<evidence type="ECO:0008006" key="4">
    <source>
        <dbReference type="Google" id="ProtNLM"/>
    </source>
</evidence>
<accession>A0ABS1CGU1</accession>
<dbReference type="EMBL" id="NRRV01000021">
    <property type="protein sequence ID" value="MBK1631073.1"/>
    <property type="molecule type" value="Genomic_DNA"/>
</dbReference>
<comment type="caution">
    <text evidence="2">The sequence shown here is derived from an EMBL/GenBank/DDBJ whole genome shotgun (WGS) entry which is preliminary data.</text>
</comment>
<keyword evidence="3" id="KW-1185">Reference proteome</keyword>
<feature type="chain" id="PRO_5045716240" description="Secreted protein" evidence="1">
    <location>
        <begin position="22"/>
        <end position="244"/>
    </location>
</feature>
<evidence type="ECO:0000313" key="3">
    <source>
        <dbReference type="Proteomes" id="UP000748752"/>
    </source>
</evidence>
<protein>
    <recommendedName>
        <fullName evidence="4">Secreted protein</fullName>
    </recommendedName>
</protein>
<reference evidence="2 3" key="1">
    <citation type="journal article" date="2020" name="Microorganisms">
        <title>Osmotic Adaptation and Compatible Solute Biosynthesis of Phototrophic Bacteria as Revealed from Genome Analyses.</title>
        <authorList>
            <person name="Imhoff J.F."/>
            <person name="Rahn T."/>
            <person name="Kunzel S."/>
            <person name="Keller A."/>
            <person name="Neulinger S.C."/>
        </authorList>
    </citation>
    <scope>NUCLEOTIDE SEQUENCE [LARGE SCALE GENOMIC DNA]</scope>
    <source>
        <strain evidence="2 3">DSM 6210</strain>
    </source>
</reference>
<gene>
    <name evidence="2" type="ORF">CKO31_10035</name>
</gene>
<keyword evidence="1" id="KW-0732">Signal</keyword>
<organism evidence="2 3">
    <name type="scientific">Thiohalocapsa halophila</name>
    <dbReference type="NCBI Taxonomy" id="69359"/>
    <lineage>
        <taxon>Bacteria</taxon>
        <taxon>Pseudomonadati</taxon>
        <taxon>Pseudomonadota</taxon>
        <taxon>Gammaproteobacteria</taxon>
        <taxon>Chromatiales</taxon>
        <taxon>Chromatiaceae</taxon>
        <taxon>Thiohalocapsa</taxon>
    </lineage>
</organism>
<evidence type="ECO:0000313" key="2">
    <source>
        <dbReference type="EMBL" id="MBK1631073.1"/>
    </source>
</evidence>
<sequence>MAAAALALLCLVPVAVPEADAQTWRGELQGGGEIVVEPGSHRALRQQNGRTRQLWDGVHRLEDGSTVTVRDGVAVPTQDMYRAWRRDAAPEPVHAQDWCKQLMRKTCGFDDACDNAGACLQARSLFAEAQRERRERRITQGPGADIDLAPTATAERCRAALSEPEFPACESLAQGGDSRCRELVLRVCGADNSCADTQACDAARQLLHLETEERLALDDPGSLSGTGRKCMEAMHNDFFTPCSP</sequence>
<name>A0ABS1CGU1_9GAMM</name>
<proteinExistence type="predicted"/>
<feature type="signal peptide" evidence="1">
    <location>
        <begin position="1"/>
        <end position="21"/>
    </location>
</feature>
<evidence type="ECO:0000256" key="1">
    <source>
        <dbReference type="SAM" id="SignalP"/>
    </source>
</evidence>
<dbReference type="Proteomes" id="UP000748752">
    <property type="component" value="Unassembled WGS sequence"/>
</dbReference>